<dbReference type="PANTHER" id="PTHR43391">
    <property type="entry name" value="RETINOL DEHYDROGENASE-RELATED"/>
    <property type="match status" value="1"/>
</dbReference>
<proteinExistence type="inferred from homology"/>
<keyword evidence="5" id="KW-0560">Oxidoreductase</keyword>
<keyword evidence="7" id="KW-1185">Reference proteome</keyword>
<comment type="subcellular location">
    <subcellularLocation>
        <location evidence="1">Membrane</location>
        <topology evidence="1">Single-pass type II membrane protein</topology>
    </subcellularLocation>
</comment>
<sequence length="337" mass="37341">MGFLNSSFGTFNLMRNLWTSGFDPNGLVHNFLNYLVPRISISALISFLPPYLAFKFVDYIRISIFSENLTGKVVLITGASSGIGEHVAYEYARRGSCLVLAARRVNSLREVAEIASFLGSPYVILVGADISKVEDCKRLIEITVEHFGQLDHLVNCAGITPLGLFEELNDVDNFAPSMVINQHINSGKQAAVVSFFETLRVELRSEVGITILMPGLIESEMTKGKFLMPDGETKVDQEMRDVEGSIIPIRSVEKCAKAIVNGASRGDRYLTEPSWMRAIFFYKVFSPEVLELLNRWLLLPSSGRPATQAPSKILLNLSGLKNILYTPSVLSPEIKTD</sequence>
<evidence type="ECO:0000256" key="1">
    <source>
        <dbReference type="ARBA" id="ARBA00004606"/>
    </source>
</evidence>
<dbReference type="EMBL" id="JBJUIK010000011">
    <property type="protein sequence ID" value="KAL3512567.1"/>
    <property type="molecule type" value="Genomic_DNA"/>
</dbReference>
<evidence type="ECO:0000256" key="3">
    <source>
        <dbReference type="ARBA" id="ARBA00022857"/>
    </source>
</evidence>
<dbReference type="SUPFAM" id="SSF51735">
    <property type="entry name" value="NAD(P)-binding Rossmann-fold domains"/>
    <property type="match status" value="1"/>
</dbReference>
<comment type="caution">
    <text evidence="6">The sequence shown here is derived from an EMBL/GenBank/DDBJ whole genome shotgun (WGS) entry which is preliminary data.</text>
</comment>
<keyword evidence="3" id="KW-0521">NADP</keyword>
<organism evidence="6 7">
    <name type="scientific">Cinchona calisaya</name>
    <dbReference type="NCBI Taxonomy" id="153742"/>
    <lineage>
        <taxon>Eukaryota</taxon>
        <taxon>Viridiplantae</taxon>
        <taxon>Streptophyta</taxon>
        <taxon>Embryophyta</taxon>
        <taxon>Tracheophyta</taxon>
        <taxon>Spermatophyta</taxon>
        <taxon>Magnoliopsida</taxon>
        <taxon>eudicotyledons</taxon>
        <taxon>Gunneridae</taxon>
        <taxon>Pentapetalae</taxon>
        <taxon>asterids</taxon>
        <taxon>lamiids</taxon>
        <taxon>Gentianales</taxon>
        <taxon>Rubiaceae</taxon>
        <taxon>Cinchonoideae</taxon>
        <taxon>Cinchoneae</taxon>
        <taxon>Cinchona</taxon>
    </lineage>
</organism>
<dbReference type="GO" id="GO:0016020">
    <property type="term" value="C:membrane"/>
    <property type="evidence" value="ECO:0007669"/>
    <property type="project" value="UniProtKB-SubCell"/>
</dbReference>
<reference evidence="6 7" key="1">
    <citation type="submission" date="2024-11" db="EMBL/GenBank/DDBJ databases">
        <title>A near-complete genome assembly of Cinchona calisaya.</title>
        <authorList>
            <person name="Lian D.C."/>
            <person name="Zhao X.W."/>
            <person name="Wei L."/>
        </authorList>
    </citation>
    <scope>NUCLEOTIDE SEQUENCE [LARGE SCALE GENOMIC DNA]</scope>
    <source>
        <tissue evidence="6">Nenye</tissue>
    </source>
</reference>
<accession>A0ABD2Z386</accession>
<evidence type="ECO:0000313" key="6">
    <source>
        <dbReference type="EMBL" id="KAL3512567.1"/>
    </source>
</evidence>
<dbReference type="PANTHER" id="PTHR43391:SF76">
    <property type="entry name" value="11-BETA-HYDROXYSTEROID DEHYDROGENASE-LIKE 2-RELATED"/>
    <property type="match status" value="1"/>
</dbReference>
<keyword evidence="4" id="KW-0812">Transmembrane</keyword>
<gene>
    <name evidence="6" type="ORF">ACH5RR_025284</name>
</gene>
<dbReference type="AlphaFoldDB" id="A0ABD2Z386"/>
<dbReference type="PRINTS" id="PR00081">
    <property type="entry name" value="GDHRDH"/>
</dbReference>
<dbReference type="Proteomes" id="UP001630127">
    <property type="component" value="Unassembled WGS sequence"/>
</dbReference>
<keyword evidence="4" id="KW-0735">Signal-anchor</keyword>
<evidence type="ECO:0000256" key="5">
    <source>
        <dbReference type="ARBA" id="ARBA00023002"/>
    </source>
</evidence>
<evidence type="ECO:0000256" key="2">
    <source>
        <dbReference type="ARBA" id="ARBA00006484"/>
    </source>
</evidence>
<dbReference type="Gene3D" id="3.40.50.720">
    <property type="entry name" value="NAD(P)-binding Rossmann-like Domain"/>
    <property type="match status" value="2"/>
</dbReference>
<dbReference type="GO" id="GO:0016491">
    <property type="term" value="F:oxidoreductase activity"/>
    <property type="evidence" value="ECO:0007669"/>
    <property type="project" value="UniProtKB-KW"/>
</dbReference>
<protein>
    <submittedName>
        <fullName evidence="6">Uncharacterized protein</fullName>
    </submittedName>
</protein>
<dbReference type="InterPro" id="IPR002347">
    <property type="entry name" value="SDR_fam"/>
</dbReference>
<name>A0ABD2Z386_9GENT</name>
<evidence type="ECO:0000256" key="4">
    <source>
        <dbReference type="ARBA" id="ARBA00022968"/>
    </source>
</evidence>
<evidence type="ECO:0000313" key="7">
    <source>
        <dbReference type="Proteomes" id="UP001630127"/>
    </source>
</evidence>
<dbReference type="Pfam" id="PF00106">
    <property type="entry name" value="adh_short"/>
    <property type="match status" value="1"/>
</dbReference>
<dbReference type="InterPro" id="IPR036291">
    <property type="entry name" value="NAD(P)-bd_dom_sf"/>
</dbReference>
<comment type="similarity">
    <text evidence="2">Belongs to the short-chain dehydrogenases/reductases (SDR) family.</text>
</comment>